<dbReference type="RefSeq" id="WP_219050436.1">
    <property type="nucleotide sequence ID" value="NZ_JAHWDP010000001.1"/>
</dbReference>
<proteinExistence type="predicted"/>
<evidence type="ECO:0000313" key="2">
    <source>
        <dbReference type="Proteomes" id="UP001138686"/>
    </source>
</evidence>
<sequence>MKLTAPSQYLIAFIFVSVALFSSCEEVVVTPPVQTISFEEANRLEETYKKTRAAILNDTLGYEDTREFWFSLDTIKKYISYIEQEGTRMGKKNLGLRVYLGAYPSQGNYPDPGYSTVFMVPTVKSEGNPLKQGFLPVEDTHENLDSLNALNYGHGGKPPHDY</sequence>
<gene>
    <name evidence="1" type="ORF">KXJ69_00800</name>
</gene>
<dbReference type="AlphaFoldDB" id="A0A9X1FLN0"/>
<keyword evidence="2" id="KW-1185">Reference proteome</keyword>
<name>A0A9X1FLN0_9FLAO</name>
<dbReference type="Proteomes" id="UP001138686">
    <property type="component" value="Unassembled WGS sequence"/>
</dbReference>
<reference evidence="1" key="1">
    <citation type="submission" date="2021-07" db="EMBL/GenBank/DDBJ databases">
        <title>Aureisphaera sp. CAU 1614 isolated from sea sediment.</title>
        <authorList>
            <person name="Kim W."/>
        </authorList>
    </citation>
    <scope>NUCLEOTIDE SEQUENCE</scope>
    <source>
        <strain evidence="1">CAU 1614</strain>
    </source>
</reference>
<dbReference type="PROSITE" id="PS51257">
    <property type="entry name" value="PROKAR_LIPOPROTEIN"/>
    <property type="match status" value="1"/>
</dbReference>
<comment type="caution">
    <text evidence="1">The sequence shown here is derived from an EMBL/GenBank/DDBJ whole genome shotgun (WGS) entry which is preliminary data.</text>
</comment>
<evidence type="ECO:0000313" key="1">
    <source>
        <dbReference type="EMBL" id="MBW2936622.1"/>
    </source>
</evidence>
<accession>A0A9X1FLN0</accession>
<organism evidence="1 2">
    <name type="scientific">Halomarinibacterium sedimenti</name>
    <dbReference type="NCBI Taxonomy" id="2857106"/>
    <lineage>
        <taxon>Bacteria</taxon>
        <taxon>Pseudomonadati</taxon>
        <taxon>Bacteroidota</taxon>
        <taxon>Flavobacteriia</taxon>
        <taxon>Flavobacteriales</taxon>
        <taxon>Flavobacteriaceae</taxon>
        <taxon>Halomarinibacterium</taxon>
    </lineage>
</organism>
<protein>
    <submittedName>
        <fullName evidence="1">Uncharacterized protein</fullName>
    </submittedName>
</protein>
<dbReference type="EMBL" id="JAHWDP010000001">
    <property type="protein sequence ID" value="MBW2936622.1"/>
    <property type="molecule type" value="Genomic_DNA"/>
</dbReference>